<dbReference type="Proteomes" id="UP001370758">
    <property type="component" value="Unassembled WGS sequence"/>
</dbReference>
<proteinExistence type="predicted"/>
<name>A0AAV9VZG7_9PEZI</name>
<dbReference type="AlphaFoldDB" id="A0AAV9VZG7"/>
<feature type="compositionally biased region" description="Polar residues" evidence="1">
    <location>
        <begin position="120"/>
        <end position="135"/>
    </location>
</feature>
<reference evidence="2 3" key="1">
    <citation type="submission" date="2023-08" db="EMBL/GenBank/DDBJ databases">
        <authorList>
            <person name="Palmer J.M."/>
        </authorList>
    </citation>
    <scope>NUCLEOTIDE SEQUENCE [LARGE SCALE GENOMIC DNA]</scope>
    <source>
        <strain evidence="2 3">TWF481</strain>
    </source>
</reference>
<protein>
    <submittedName>
        <fullName evidence="2">Uncharacterized protein</fullName>
    </submittedName>
</protein>
<dbReference type="EMBL" id="JAVHJL010000008">
    <property type="protein sequence ID" value="KAK6498395.1"/>
    <property type="molecule type" value="Genomic_DNA"/>
</dbReference>
<organism evidence="2 3">
    <name type="scientific">Arthrobotrys musiformis</name>
    <dbReference type="NCBI Taxonomy" id="47236"/>
    <lineage>
        <taxon>Eukaryota</taxon>
        <taxon>Fungi</taxon>
        <taxon>Dikarya</taxon>
        <taxon>Ascomycota</taxon>
        <taxon>Pezizomycotina</taxon>
        <taxon>Orbiliomycetes</taxon>
        <taxon>Orbiliales</taxon>
        <taxon>Orbiliaceae</taxon>
        <taxon>Arthrobotrys</taxon>
    </lineage>
</organism>
<evidence type="ECO:0000313" key="2">
    <source>
        <dbReference type="EMBL" id="KAK6498395.1"/>
    </source>
</evidence>
<sequence length="229" mass="25085">MIDHCEVDGLLDPDPLQKLYLADDGAQFDLDMILSQSRFKPSYPIFDAAGQHTDEGLLGPPLDLGGASSIQDIRPEISHASSIAGLGPGLEAHAGTVPGVLATLGPACVVRTNVVSHQGWTQRQTVPMSENSNSPLPRGRKSRKRKGKSISGHGRNAKASSNTLLYRASCLYPGCSNVMWSKDRKKAGDNLYQHHQKKFHPEWAKESTALKRKRYELSDPYPESIFHMG</sequence>
<feature type="compositionally biased region" description="Basic residues" evidence="1">
    <location>
        <begin position="138"/>
        <end position="148"/>
    </location>
</feature>
<evidence type="ECO:0000256" key="1">
    <source>
        <dbReference type="SAM" id="MobiDB-lite"/>
    </source>
</evidence>
<keyword evidence="3" id="KW-1185">Reference proteome</keyword>
<feature type="region of interest" description="Disordered" evidence="1">
    <location>
        <begin position="120"/>
        <end position="158"/>
    </location>
</feature>
<accession>A0AAV9VZG7</accession>
<comment type="caution">
    <text evidence="2">The sequence shown here is derived from an EMBL/GenBank/DDBJ whole genome shotgun (WGS) entry which is preliminary data.</text>
</comment>
<evidence type="ECO:0000313" key="3">
    <source>
        <dbReference type="Proteomes" id="UP001370758"/>
    </source>
</evidence>
<gene>
    <name evidence="2" type="ORF">TWF481_010986</name>
</gene>